<evidence type="ECO:0008006" key="4">
    <source>
        <dbReference type="Google" id="ProtNLM"/>
    </source>
</evidence>
<dbReference type="EMBL" id="CDHN01000001">
    <property type="protein sequence ID" value="CEJ80251.1"/>
    <property type="molecule type" value="Genomic_DNA"/>
</dbReference>
<gene>
    <name evidence="2" type="ORF">VHEMI00447</name>
</gene>
<dbReference type="Proteomes" id="UP000039046">
    <property type="component" value="Unassembled WGS sequence"/>
</dbReference>
<evidence type="ECO:0000256" key="1">
    <source>
        <dbReference type="SAM" id="SignalP"/>
    </source>
</evidence>
<dbReference type="OrthoDB" id="4912193at2759"/>
<dbReference type="HOGENOM" id="CLU_139292_0_0_1"/>
<feature type="chain" id="PRO_5001978632" description="Cyanovirin-N domain-containing protein" evidence="1">
    <location>
        <begin position="18"/>
        <end position="162"/>
    </location>
</feature>
<evidence type="ECO:0000313" key="2">
    <source>
        <dbReference type="EMBL" id="CEJ80251.1"/>
    </source>
</evidence>
<evidence type="ECO:0000313" key="3">
    <source>
        <dbReference type="Proteomes" id="UP000039046"/>
    </source>
</evidence>
<proteinExistence type="predicted"/>
<feature type="signal peptide" evidence="1">
    <location>
        <begin position="1"/>
        <end position="17"/>
    </location>
</feature>
<accession>A0A0A1SQF9</accession>
<organism evidence="2 3">
    <name type="scientific">[Torrubiella] hemipterigena</name>
    <dbReference type="NCBI Taxonomy" id="1531966"/>
    <lineage>
        <taxon>Eukaryota</taxon>
        <taxon>Fungi</taxon>
        <taxon>Dikarya</taxon>
        <taxon>Ascomycota</taxon>
        <taxon>Pezizomycotina</taxon>
        <taxon>Sordariomycetes</taxon>
        <taxon>Hypocreomycetidae</taxon>
        <taxon>Hypocreales</taxon>
        <taxon>Clavicipitaceae</taxon>
        <taxon>Clavicipitaceae incertae sedis</taxon>
        <taxon>'Torrubiella' clade</taxon>
    </lineage>
</organism>
<sequence length="162" mass="17930">MLLTTLIPLVSVAAAVAVPRDFKVPPGMCCFDLAEASSGSPLQQDMYSGLVYLHSDQVKGQYCLDPNDKRNILWDRDFNACIVNYYNKFQCLDPTPGDDVWSLQRNGDKKLLIHNGSTDFKACSTSTNAEVLSGLNNTPKDSQCRDHVQLLASNFQGSCDQY</sequence>
<dbReference type="AlphaFoldDB" id="A0A0A1SQF9"/>
<keyword evidence="3" id="KW-1185">Reference proteome</keyword>
<reference evidence="2 3" key="1">
    <citation type="journal article" date="2015" name="Genome Announc.">
        <title>Draft Genome Sequence and Gene Annotation of the Entomopathogenic Fungus Verticillium hemipterigenum.</title>
        <authorList>
            <person name="Horn F."/>
            <person name="Habel A."/>
            <person name="Scharf D.H."/>
            <person name="Dworschak J."/>
            <person name="Brakhage A.A."/>
            <person name="Guthke R."/>
            <person name="Hertweck C."/>
            <person name="Linde J."/>
        </authorList>
    </citation>
    <scope>NUCLEOTIDE SEQUENCE [LARGE SCALE GENOMIC DNA]</scope>
</reference>
<keyword evidence="1" id="KW-0732">Signal</keyword>
<name>A0A0A1SQF9_9HYPO</name>
<protein>
    <recommendedName>
        <fullName evidence="4">Cyanovirin-N domain-containing protein</fullName>
    </recommendedName>
</protein>